<dbReference type="EMBL" id="BART01000710">
    <property type="protein sequence ID" value="GAG74436.1"/>
    <property type="molecule type" value="Genomic_DNA"/>
</dbReference>
<sequence length="54" mass="6517">GIGEVFLLGDKELTLMPEQEKVQERLLERNVKKLSEEKSLWLQKEEKKEKFEER</sequence>
<gene>
    <name evidence="1" type="ORF">S01H4_03042</name>
</gene>
<proteinExistence type="predicted"/>
<organism evidence="1">
    <name type="scientific">marine sediment metagenome</name>
    <dbReference type="NCBI Taxonomy" id="412755"/>
    <lineage>
        <taxon>unclassified sequences</taxon>
        <taxon>metagenomes</taxon>
        <taxon>ecological metagenomes</taxon>
    </lineage>
</organism>
<name>X1BQH1_9ZZZZ</name>
<protein>
    <submittedName>
        <fullName evidence="1">Uncharacterized protein</fullName>
    </submittedName>
</protein>
<reference evidence="1" key="1">
    <citation type="journal article" date="2014" name="Front. Microbiol.">
        <title>High frequency of phylogenetically diverse reductive dehalogenase-homologous genes in deep subseafloor sedimentary metagenomes.</title>
        <authorList>
            <person name="Kawai M."/>
            <person name="Futagami T."/>
            <person name="Toyoda A."/>
            <person name="Takaki Y."/>
            <person name="Nishi S."/>
            <person name="Hori S."/>
            <person name="Arai W."/>
            <person name="Tsubouchi T."/>
            <person name="Morono Y."/>
            <person name="Uchiyama I."/>
            <person name="Ito T."/>
            <person name="Fujiyama A."/>
            <person name="Inagaki F."/>
            <person name="Takami H."/>
        </authorList>
    </citation>
    <scope>NUCLEOTIDE SEQUENCE</scope>
    <source>
        <strain evidence="1">Expedition CK06-06</strain>
    </source>
</reference>
<accession>X1BQH1</accession>
<feature type="non-terminal residue" evidence="1">
    <location>
        <position position="1"/>
    </location>
</feature>
<evidence type="ECO:0000313" key="1">
    <source>
        <dbReference type="EMBL" id="GAG74436.1"/>
    </source>
</evidence>
<dbReference type="AlphaFoldDB" id="X1BQH1"/>
<comment type="caution">
    <text evidence="1">The sequence shown here is derived from an EMBL/GenBank/DDBJ whole genome shotgun (WGS) entry which is preliminary data.</text>
</comment>